<reference evidence="7 8" key="2">
    <citation type="submission" date="2017-03" db="EMBL/GenBank/DDBJ databases">
        <authorList>
            <person name="Afonso C.L."/>
            <person name="Miller P.J."/>
            <person name="Scott M.A."/>
            <person name="Spackman E."/>
            <person name="Goraichik I."/>
            <person name="Dimitrov K.M."/>
            <person name="Suarez D.L."/>
            <person name="Swayne D.E."/>
        </authorList>
    </citation>
    <scope>NUCLEOTIDE SEQUENCE [LARGE SCALE GENOMIC DNA]</scope>
    <source>
        <strain evidence="7">8</strain>
        <strain evidence="8">8(6)</strain>
        <strain evidence="6">ATCC 9175</strain>
    </source>
</reference>
<dbReference type="InterPro" id="IPR050090">
    <property type="entry name" value="Tyrosine_recombinase_XerCD"/>
</dbReference>
<feature type="domain" description="Tyr recombinase" evidence="5">
    <location>
        <begin position="182"/>
        <end position="378"/>
    </location>
</feature>
<dbReference type="AlphaFoldDB" id="A0A2H1KZ85"/>
<name>A0A2H1KZ85_BREAU</name>
<dbReference type="GO" id="GO:0006310">
    <property type="term" value="P:DNA recombination"/>
    <property type="evidence" value="ECO:0007669"/>
    <property type="project" value="UniProtKB-KW"/>
</dbReference>
<dbReference type="InterPro" id="IPR013762">
    <property type="entry name" value="Integrase-like_cat_sf"/>
</dbReference>
<dbReference type="EMBL" id="FXZB01000012">
    <property type="protein sequence ID" value="SMX82367.1"/>
    <property type="molecule type" value="Genomic_DNA"/>
</dbReference>
<reference evidence="9" key="1">
    <citation type="submission" date="2017-03" db="EMBL/GenBank/DDBJ databases">
        <authorList>
            <person name="Monnet C."/>
        </authorList>
    </citation>
    <scope>NUCLEOTIDE SEQUENCE [LARGE SCALE GENOMIC DNA]</scope>
    <source>
        <strain evidence="9">ATCC 9175</strain>
    </source>
</reference>
<dbReference type="CDD" id="cd00397">
    <property type="entry name" value="DNA_BRE_C"/>
    <property type="match status" value="1"/>
</dbReference>
<gene>
    <name evidence="6" type="ORF">BAUR9175_02025</name>
    <name evidence="7" type="ORF">BAURA86_03944</name>
</gene>
<comment type="similarity">
    <text evidence="1">Belongs to the 'phage' integrase family.</text>
</comment>
<evidence type="ECO:0000313" key="7">
    <source>
        <dbReference type="EMBL" id="SMY05095.1"/>
    </source>
</evidence>
<proteinExistence type="inferred from homology"/>
<dbReference type="Proteomes" id="UP000234525">
    <property type="component" value="Unassembled WGS sequence"/>
</dbReference>
<dbReference type="Pfam" id="PF00589">
    <property type="entry name" value="Phage_integrase"/>
    <property type="match status" value="1"/>
</dbReference>
<dbReference type="Proteomes" id="UP000234300">
    <property type="component" value="Unassembled WGS sequence"/>
</dbReference>
<keyword evidence="9" id="KW-1185">Reference proteome</keyword>
<keyword evidence="3" id="KW-0233">DNA recombination</keyword>
<evidence type="ECO:0000259" key="5">
    <source>
        <dbReference type="PROSITE" id="PS51898"/>
    </source>
</evidence>
<organism evidence="7 8">
    <name type="scientific">Brevibacterium aurantiacum</name>
    <dbReference type="NCBI Taxonomy" id="273384"/>
    <lineage>
        <taxon>Bacteria</taxon>
        <taxon>Bacillati</taxon>
        <taxon>Actinomycetota</taxon>
        <taxon>Actinomycetes</taxon>
        <taxon>Micrococcales</taxon>
        <taxon>Brevibacteriaceae</taxon>
        <taxon>Brevibacterium</taxon>
    </lineage>
</organism>
<evidence type="ECO:0000256" key="1">
    <source>
        <dbReference type="ARBA" id="ARBA00008857"/>
    </source>
</evidence>
<dbReference type="PANTHER" id="PTHR30349:SF41">
    <property type="entry name" value="INTEGRASE_RECOMBINASE PROTEIN MJ0367-RELATED"/>
    <property type="match status" value="1"/>
</dbReference>
<dbReference type="EMBL" id="FXZI01000027">
    <property type="protein sequence ID" value="SMY05095.1"/>
    <property type="molecule type" value="Genomic_DNA"/>
</dbReference>
<evidence type="ECO:0000256" key="2">
    <source>
        <dbReference type="ARBA" id="ARBA00023125"/>
    </source>
</evidence>
<evidence type="ECO:0000256" key="4">
    <source>
        <dbReference type="SAM" id="MobiDB-lite"/>
    </source>
</evidence>
<keyword evidence="2" id="KW-0238">DNA-binding</keyword>
<dbReference type="GO" id="GO:0015074">
    <property type="term" value="P:DNA integration"/>
    <property type="evidence" value="ECO:0007669"/>
    <property type="project" value="InterPro"/>
</dbReference>
<sequence length="500" mass="56518">MVHRPGGTPVSTPSPLVPKQPSRNGREQRRTPRQASAWDAEYGRDVWRLRELGINDRRLARITFEDIPQPWLKALAKRWARWRLASGLGVVSVSSGTRAITHFGQFLADTAPAVQGQADLGREVLERYLADLHARFSGTVKHRMLIGQLNLFFTTIRQHGWDDSLPSTVMFFSEDFPKEAIRQPRALSETVMAQLENPDNLAKWNNPTYELITLILMGCGLRITDTVRLPTDCIVYDGEGAPYLRYLNHKMKREALVPIDAELAEAIAAQRHRLHARWPGGAPVLFPRVTHNDDGQEPLGDGVYRKALHRWLKRCDVRDEHGQPVRVVPHSFRHTLGTRLINRDVPQEVVRRILDHDSHVMTAHYARLSDTTIRRHWEAARKINIKGETVTLDPDGQLAEAAWAKQRVGRATQALPNGFCGLPVQQSCPHANACLSCPMFITTSEFLPEHRQHRQQTVEIITAAEAHGQQRLIEMNQQVLGNLDQIITALEDDQSGEAST</sequence>
<dbReference type="InterPro" id="IPR002104">
    <property type="entry name" value="Integrase_catalytic"/>
</dbReference>
<protein>
    <submittedName>
        <fullName evidence="7">Site-specific recombinase XerD</fullName>
    </submittedName>
</protein>
<dbReference type="SUPFAM" id="SSF56349">
    <property type="entry name" value="DNA breaking-rejoining enzymes"/>
    <property type="match status" value="1"/>
</dbReference>
<evidence type="ECO:0000313" key="8">
    <source>
        <dbReference type="Proteomes" id="UP000234300"/>
    </source>
</evidence>
<dbReference type="PANTHER" id="PTHR30349">
    <property type="entry name" value="PHAGE INTEGRASE-RELATED"/>
    <property type="match status" value="1"/>
</dbReference>
<evidence type="ECO:0000256" key="3">
    <source>
        <dbReference type="ARBA" id="ARBA00023172"/>
    </source>
</evidence>
<dbReference type="PROSITE" id="PS51898">
    <property type="entry name" value="TYR_RECOMBINASE"/>
    <property type="match status" value="1"/>
</dbReference>
<dbReference type="InterPro" id="IPR011010">
    <property type="entry name" value="DNA_brk_join_enz"/>
</dbReference>
<evidence type="ECO:0000313" key="6">
    <source>
        <dbReference type="EMBL" id="SMX82367.1"/>
    </source>
</evidence>
<evidence type="ECO:0000313" key="9">
    <source>
        <dbReference type="Proteomes" id="UP000234525"/>
    </source>
</evidence>
<accession>A0A2H1KZ85</accession>
<dbReference type="Gene3D" id="1.10.443.10">
    <property type="entry name" value="Intergrase catalytic core"/>
    <property type="match status" value="1"/>
</dbReference>
<dbReference type="GO" id="GO:0003677">
    <property type="term" value="F:DNA binding"/>
    <property type="evidence" value="ECO:0007669"/>
    <property type="project" value="UniProtKB-KW"/>
</dbReference>
<feature type="region of interest" description="Disordered" evidence="4">
    <location>
        <begin position="1"/>
        <end position="37"/>
    </location>
</feature>